<comment type="caution">
    <text evidence="1">The sequence shown here is derived from an EMBL/GenBank/DDBJ whole genome shotgun (WGS) entry which is preliminary data.</text>
</comment>
<organism evidence="1 2">
    <name type="scientific">Undibacterium baiyunense</name>
    <dbReference type="NCBI Taxonomy" id="2828731"/>
    <lineage>
        <taxon>Bacteria</taxon>
        <taxon>Pseudomonadati</taxon>
        <taxon>Pseudomonadota</taxon>
        <taxon>Betaproteobacteria</taxon>
        <taxon>Burkholderiales</taxon>
        <taxon>Oxalobacteraceae</taxon>
        <taxon>Undibacterium</taxon>
    </lineage>
</organism>
<name>A0A941I1S4_9BURK</name>
<dbReference type="Proteomes" id="UP000680158">
    <property type="component" value="Unassembled WGS sequence"/>
</dbReference>
<gene>
    <name evidence="1" type="ORF">KDM92_08870</name>
</gene>
<evidence type="ECO:0000313" key="2">
    <source>
        <dbReference type="Proteomes" id="UP000680158"/>
    </source>
</evidence>
<dbReference type="RefSeq" id="WP_212683999.1">
    <property type="nucleotide sequence ID" value="NZ_JAGSPM010000004.1"/>
</dbReference>
<accession>A0A941I1S4</accession>
<evidence type="ECO:0000313" key="1">
    <source>
        <dbReference type="EMBL" id="MBR7746693.1"/>
    </source>
</evidence>
<keyword evidence="2" id="KW-1185">Reference proteome</keyword>
<dbReference type="AlphaFoldDB" id="A0A941I1S4"/>
<sequence>MSSKNKIDIIGTWIDQQETLSCIEYTISETKNGYSVAAIDSYDSEKGDVLKINWNAETLTLDFCCYWPSTGRFSICKFKQFSDDKLEFTYTHTDREILVRKPTS</sequence>
<reference evidence="1 2" key="1">
    <citation type="submission" date="2021-04" db="EMBL/GenBank/DDBJ databases">
        <title>novel species isolated from subtropical streams in China.</title>
        <authorList>
            <person name="Lu H."/>
        </authorList>
    </citation>
    <scope>NUCLEOTIDE SEQUENCE [LARGE SCALE GENOMIC DNA]</scope>
    <source>
        <strain evidence="1 2">BYS107W</strain>
    </source>
</reference>
<proteinExistence type="predicted"/>
<protein>
    <submittedName>
        <fullName evidence="1">Uncharacterized protein</fullName>
    </submittedName>
</protein>
<dbReference type="EMBL" id="JAGSPM010000004">
    <property type="protein sequence ID" value="MBR7746693.1"/>
    <property type="molecule type" value="Genomic_DNA"/>
</dbReference>